<evidence type="ECO:0000313" key="4">
    <source>
        <dbReference type="Proteomes" id="UP000326396"/>
    </source>
</evidence>
<evidence type="ECO:0000313" key="3">
    <source>
        <dbReference type="EMBL" id="KAD3069169.1"/>
    </source>
</evidence>
<dbReference type="GO" id="GO:0005778">
    <property type="term" value="C:peroxisomal membrane"/>
    <property type="evidence" value="ECO:0007669"/>
    <property type="project" value="UniProtKB-SubCell"/>
</dbReference>
<reference evidence="3 4" key="1">
    <citation type="submission" date="2019-05" db="EMBL/GenBank/DDBJ databases">
        <title>Mikania micrantha, genome provides insights into the molecular mechanism of rapid growth.</title>
        <authorList>
            <person name="Liu B."/>
        </authorList>
    </citation>
    <scope>NUCLEOTIDE SEQUENCE [LARGE SCALE GENOMIC DNA]</scope>
    <source>
        <strain evidence="3">NLD-2019</strain>
        <tissue evidence="3">Leaf</tissue>
    </source>
</reference>
<keyword evidence="2" id="KW-1133">Transmembrane helix</keyword>
<sequence length="437" mass="49761">MALASMVDSVGLLAQTSKIKRVSRSRLRSRFLFQVSVCDNVHKEKESRLPVETMMIIDGVGSNNPLVRVSRAGYSLFEAMEAYKRWVRRNKEYVHSLESLANGLTWLLPERFSESEIIPEAVTSILGIVTAVNEHIIETTPTNPSQMHTRSPESSSFPYSLFLTLMKDVETLVEVMAQHFYGDDNKWNFIAATEATKVLARLALLKNSGYKMLLHGGETVNDEKGPNNASQPQTHRHLFQQGRNGHFTYEGRALAAMNTFGENARMISDPTWFRRAEHHHHAIMQLPETNIKRPTLLSFLTEKGPLGGLFMMGEVMFIARPLVYVLLIRKYGPRSWLPWFVSLTIDLVGMGSSNMLLTSQNDRKLHLSDPEKDELRRRKLLLALYLMRDPCFGKYTRRRLESTEKTLEHVPVIGFLTAKLIELLVGAQTRYTYMSGS</sequence>
<dbReference type="Pfam" id="PF08610">
    <property type="entry name" value="Pex16"/>
    <property type="match status" value="1"/>
</dbReference>
<comment type="caution">
    <text evidence="3">The sequence shown here is derived from an EMBL/GenBank/DDBJ whole genome shotgun (WGS) entry which is preliminary data.</text>
</comment>
<dbReference type="AlphaFoldDB" id="A0A5N6M5H1"/>
<comment type="similarity">
    <text evidence="1 2">Belongs to the peroxin-16 family.</text>
</comment>
<evidence type="ECO:0000256" key="1">
    <source>
        <dbReference type="ARBA" id="ARBA00009505"/>
    </source>
</evidence>
<keyword evidence="4" id="KW-1185">Reference proteome</keyword>
<feature type="transmembrane region" description="Helical" evidence="2">
    <location>
        <begin position="339"/>
        <end position="357"/>
    </location>
</feature>
<dbReference type="OrthoDB" id="2021143at2759"/>
<name>A0A5N6M5H1_9ASTR</name>
<keyword evidence="2" id="KW-0962">Peroxisome biogenesis</keyword>
<organism evidence="3 4">
    <name type="scientific">Mikania micrantha</name>
    <name type="common">bitter vine</name>
    <dbReference type="NCBI Taxonomy" id="192012"/>
    <lineage>
        <taxon>Eukaryota</taxon>
        <taxon>Viridiplantae</taxon>
        <taxon>Streptophyta</taxon>
        <taxon>Embryophyta</taxon>
        <taxon>Tracheophyta</taxon>
        <taxon>Spermatophyta</taxon>
        <taxon>Magnoliopsida</taxon>
        <taxon>eudicotyledons</taxon>
        <taxon>Gunneridae</taxon>
        <taxon>Pentapetalae</taxon>
        <taxon>asterids</taxon>
        <taxon>campanulids</taxon>
        <taxon>Asterales</taxon>
        <taxon>Asteraceae</taxon>
        <taxon>Asteroideae</taxon>
        <taxon>Heliantheae alliance</taxon>
        <taxon>Eupatorieae</taxon>
        <taxon>Mikania</taxon>
    </lineage>
</organism>
<keyword evidence="2" id="KW-0812">Transmembrane</keyword>
<gene>
    <name evidence="3" type="ORF">E3N88_37049</name>
</gene>
<comment type="subcellular location">
    <subcellularLocation>
        <location evidence="2">Peroxisome membrane</location>
    </subcellularLocation>
</comment>
<evidence type="ECO:0000256" key="2">
    <source>
        <dbReference type="RuleBase" id="RU365003"/>
    </source>
</evidence>
<keyword evidence="2" id="KW-0576">Peroxisome</keyword>
<proteinExistence type="inferred from homology"/>
<accession>A0A5N6M5H1</accession>
<dbReference type="PANTHER" id="PTHR13299:SF0">
    <property type="entry name" value="PEROXISOMAL MEMBRANE PROTEIN PEX16"/>
    <property type="match status" value="1"/>
</dbReference>
<dbReference type="PANTHER" id="PTHR13299">
    <property type="entry name" value="PEROXISOMAL MEMBRANE PROTEIN PEX16"/>
    <property type="match status" value="1"/>
</dbReference>
<feature type="transmembrane region" description="Helical" evidence="2">
    <location>
        <begin position="306"/>
        <end position="327"/>
    </location>
</feature>
<keyword evidence="2" id="KW-0472">Membrane</keyword>
<protein>
    <recommendedName>
        <fullName evidence="2">Peroxisomal membrane protein PEX16</fullName>
    </recommendedName>
</protein>
<dbReference type="InterPro" id="IPR013919">
    <property type="entry name" value="Pex16"/>
</dbReference>
<dbReference type="GO" id="GO:0007031">
    <property type="term" value="P:peroxisome organization"/>
    <property type="evidence" value="ECO:0007669"/>
    <property type="project" value="UniProtKB-KW"/>
</dbReference>
<dbReference type="EMBL" id="SZYD01000017">
    <property type="protein sequence ID" value="KAD3069169.1"/>
    <property type="molecule type" value="Genomic_DNA"/>
</dbReference>
<dbReference type="Proteomes" id="UP000326396">
    <property type="component" value="Linkage Group LG7"/>
</dbReference>